<evidence type="ECO:0000313" key="2">
    <source>
        <dbReference type="EMBL" id="ORY45571.1"/>
    </source>
</evidence>
<dbReference type="AlphaFoldDB" id="A0A1Y2CET5"/>
<feature type="compositionally biased region" description="Low complexity" evidence="1">
    <location>
        <begin position="413"/>
        <end position="432"/>
    </location>
</feature>
<accession>A0A1Y2CET5</accession>
<proteinExistence type="predicted"/>
<evidence type="ECO:0000313" key="3">
    <source>
        <dbReference type="Proteomes" id="UP000193642"/>
    </source>
</evidence>
<dbReference type="Proteomes" id="UP000193642">
    <property type="component" value="Unassembled WGS sequence"/>
</dbReference>
<protein>
    <submittedName>
        <fullName evidence="2">Uncharacterized protein</fullName>
    </submittedName>
</protein>
<keyword evidence="3" id="KW-1185">Reference proteome</keyword>
<dbReference type="STRING" id="329046.A0A1Y2CET5"/>
<feature type="region of interest" description="Disordered" evidence="1">
    <location>
        <begin position="483"/>
        <end position="525"/>
    </location>
</feature>
<organism evidence="2 3">
    <name type="scientific">Rhizoclosmatium globosum</name>
    <dbReference type="NCBI Taxonomy" id="329046"/>
    <lineage>
        <taxon>Eukaryota</taxon>
        <taxon>Fungi</taxon>
        <taxon>Fungi incertae sedis</taxon>
        <taxon>Chytridiomycota</taxon>
        <taxon>Chytridiomycota incertae sedis</taxon>
        <taxon>Chytridiomycetes</taxon>
        <taxon>Chytridiales</taxon>
        <taxon>Chytriomycetaceae</taxon>
        <taxon>Rhizoclosmatium</taxon>
    </lineage>
</organism>
<feature type="compositionally biased region" description="Acidic residues" evidence="1">
    <location>
        <begin position="383"/>
        <end position="396"/>
    </location>
</feature>
<feature type="compositionally biased region" description="Acidic residues" evidence="1">
    <location>
        <begin position="512"/>
        <end position="523"/>
    </location>
</feature>
<dbReference type="OrthoDB" id="10582086at2759"/>
<evidence type="ECO:0000256" key="1">
    <source>
        <dbReference type="SAM" id="MobiDB-lite"/>
    </source>
</evidence>
<feature type="region of interest" description="Disordered" evidence="1">
    <location>
        <begin position="31"/>
        <end position="77"/>
    </location>
</feature>
<sequence>MAPRTRRKASTVADETVLAKVVAALVETVEEALAAPAVEPEAETAAPRSTRRTTAASAATSTTTTTTTTTATSETSPTKLVPVAKGWFVEVPVSLKDRRAAFEAATATTTTVNERQSAPPMTPARKAAVATKRVNSELAKLDPKNTKVGRNANAAFPQTRGVAAKRGFFEAAQQSGGGGGSGSLVHVSTPGLKEAQRVRRVTGALAKKDVLEAALFGQMRQQKMASEEKEKNVTKEFKAQALSTASTSSSSRVKSSIASIETSHSMEPVPALDLPPVENVVAVASPKTGSRRRASTRVEPAVQEVESTTSQPKEDAAPAISLSNETSSQPMTLPPPTPGSPTSFNFTFVKKPTIPSVSRLSTSSNAAAKACNSPLKNSRTLVIEEEQEESEYEEDDSKAAAPLPPRESPRRSTPNTATTVVAPQPVTTVPTTSKTPLKQVKQYDMKALLNHTPQFHFSATAATPPAAEPVAGGKRRRGAVATVSSVEAPTAAPDTPGQTQGGLRKRMRVSEPDVEERDVEEWSEASSAVDVKERVKFVRRGQNEKNYVPVGKDEQEEEEEDDGVLDDLIVEEEDVAGSWIFQGFKKVGRAIGILG</sequence>
<gene>
    <name evidence="2" type="ORF">BCR33DRAFT_716242</name>
</gene>
<name>A0A1Y2CET5_9FUNG</name>
<reference evidence="2 3" key="1">
    <citation type="submission" date="2016-07" db="EMBL/GenBank/DDBJ databases">
        <title>Pervasive Adenine N6-methylation of Active Genes in Fungi.</title>
        <authorList>
            <consortium name="DOE Joint Genome Institute"/>
            <person name="Mondo S.J."/>
            <person name="Dannebaum R.O."/>
            <person name="Kuo R.C."/>
            <person name="Labutti K."/>
            <person name="Haridas S."/>
            <person name="Kuo A."/>
            <person name="Salamov A."/>
            <person name="Ahrendt S.R."/>
            <person name="Lipzen A."/>
            <person name="Sullivan W."/>
            <person name="Andreopoulos W.B."/>
            <person name="Clum A."/>
            <person name="Lindquist E."/>
            <person name="Daum C."/>
            <person name="Ramamoorthy G.K."/>
            <person name="Gryganskyi A."/>
            <person name="Culley D."/>
            <person name="Magnuson J.K."/>
            <person name="James T.Y."/>
            <person name="O'Malley M.A."/>
            <person name="Stajich J.E."/>
            <person name="Spatafora J.W."/>
            <person name="Visel A."/>
            <person name="Grigoriev I.V."/>
        </authorList>
    </citation>
    <scope>NUCLEOTIDE SEQUENCE [LARGE SCALE GENOMIC DNA]</scope>
    <source>
        <strain evidence="2 3">JEL800</strain>
    </source>
</reference>
<feature type="compositionally biased region" description="Polar residues" evidence="1">
    <location>
        <begin position="355"/>
        <end position="366"/>
    </location>
</feature>
<dbReference type="EMBL" id="MCGO01000019">
    <property type="protein sequence ID" value="ORY45571.1"/>
    <property type="molecule type" value="Genomic_DNA"/>
</dbReference>
<feature type="region of interest" description="Disordered" evidence="1">
    <location>
        <begin position="284"/>
        <end position="437"/>
    </location>
</feature>
<comment type="caution">
    <text evidence="2">The sequence shown here is derived from an EMBL/GenBank/DDBJ whole genome shotgun (WGS) entry which is preliminary data.</text>
</comment>